<gene>
    <name evidence="3" type="ORF">ASTO00021_LOCUS17354</name>
</gene>
<dbReference type="InterPro" id="IPR051026">
    <property type="entry name" value="PI/PC_transfer"/>
</dbReference>
<evidence type="ECO:0000313" key="3">
    <source>
        <dbReference type="EMBL" id="CAE0447382.1"/>
    </source>
</evidence>
<dbReference type="SUPFAM" id="SSF46938">
    <property type="entry name" value="CRAL/TRIO N-terminal domain"/>
    <property type="match status" value="1"/>
</dbReference>
<feature type="domain" description="CRAL-TRIO" evidence="2">
    <location>
        <begin position="100"/>
        <end position="279"/>
    </location>
</feature>
<dbReference type="PROSITE" id="PS50191">
    <property type="entry name" value="CRAL_TRIO"/>
    <property type="match status" value="1"/>
</dbReference>
<dbReference type="PANTHER" id="PTHR45657:SF1">
    <property type="entry name" value="CRAL-TRIO DOMAIN-CONTAINING PROTEIN YKL091C-RELATED"/>
    <property type="match status" value="1"/>
</dbReference>
<accession>A0A7S3PQP5</accession>
<dbReference type="InterPro" id="IPR001251">
    <property type="entry name" value="CRAL-TRIO_dom"/>
</dbReference>
<dbReference type="AlphaFoldDB" id="A0A7S3PQP5"/>
<evidence type="ECO:0000259" key="2">
    <source>
        <dbReference type="PROSITE" id="PS50191"/>
    </source>
</evidence>
<dbReference type="Gene3D" id="3.40.525.10">
    <property type="entry name" value="CRAL-TRIO lipid binding domain"/>
    <property type="match status" value="1"/>
</dbReference>
<feature type="region of interest" description="Disordered" evidence="1">
    <location>
        <begin position="1"/>
        <end position="27"/>
    </location>
</feature>
<proteinExistence type="predicted"/>
<dbReference type="PANTHER" id="PTHR45657">
    <property type="entry name" value="CRAL-TRIO DOMAIN-CONTAINING PROTEIN YKL091C-RELATED"/>
    <property type="match status" value="1"/>
</dbReference>
<protein>
    <recommendedName>
        <fullName evidence="2">CRAL-TRIO domain-containing protein</fullName>
    </recommendedName>
</protein>
<dbReference type="CDD" id="cd00170">
    <property type="entry name" value="SEC14"/>
    <property type="match status" value="1"/>
</dbReference>
<name>A0A7S3PQP5_9STRA</name>
<dbReference type="SMART" id="SM00516">
    <property type="entry name" value="SEC14"/>
    <property type="match status" value="1"/>
</dbReference>
<organism evidence="3">
    <name type="scientific">Aplanochytrium stocchinoi</name>
    <dbReference type="NCBI Taxonomy" id="215587"/>
    <lineage>
        <taxon>Eukaryota</taxon>
        <taxon>Sar</taxon>
        <taxon>Stramenopiles</taxon>
        <taxon>Bigyra</taxon>
        <taxon>Labyrinthulomycetes</taxon>
        <taxon>Thraustochytrida</taxon>
        <taxon>Thraustochytriidae</taxon>
        <taxon>Aplanochytrium</taxon>
    </lineage>
</organism>
<dbReference type="EMBL" id="HBIN01022600">
    <property type="protein sequence ID" value="CAE0447382.1"/>
    <property type="molecule type" value="Transcribed_RNA"/>
</dbReference>
<evidence type="ECO:0000256" key="1">
    <source>
        <dbReference type="SAM" id="MobiDB-lite"/>
    </source>
</evidence>
<dbReference type="InterPro" id="IPR036865">
    <property type="entry name" value="CRAL-TRIO_dom_sf"/>
</dbReference>
<dbReference type="InterPro" id="IPR036273">
    <property type="entry name" value="CRAL/TRIO_N_dom_sf"/>
</dbReference>
<reference evidence="3" key="1">
    <citation type="submission" date="2021-01" db="EMBL/GenBank/DDBJ databases">
        <authorList>
            <person name="Corre E."/>
            <person name="Pelletier E."/>
            <person name="Niang G."/>
            <person name="Scheremetjew M."/>
            <person name="Finn R."/>
            <person name="Kale V."/>
            <person name="Holt S."/>
            <person name="Cochrane G."/>
            <person name="Meng A."/>
            <person name="Brown T."/>
            <person name="Cohen L."/>
        </authorList>
    </citation>
    <scope>NUCLEOTIDE SEQUENCE</scope>
    <source>
        <strain evidence="3">GSBS06</strain>
    </source>
</reference>
<dbReference type="SUPFAM" id="SSF52087">
    <property type="entry name" value="CRAL/TRIO domain"/>
    <property type="match status" value="1"/>
</dbReference>
<sequence length="279" mass="32182">MATKLDDVENEVFNSGSGVGFDPVQPEESEKCTELRDRVKDVMYDAFLEKYGGERYTYERFLAARNNNIDKAEKMIKKAIEFRKQRNLDGEKSEEELEELDRIFKECEPHWFLKFWGYSKEGNLLTYASVKNVVLKDLLEIPEDHIKRFYLMMLDKAFTMQNYANTPPRKSSENSKWNGSIDVINLKGISMSHLHISGLRLLNRVLKIAQLVAPEIMDKTYIIHAPWFFSAAWAIIKNVLAPDIVAKVVITSGSAEKEILEHLGGDREQYEDLLNSFSS</sequence>
<dbReference type="Pfam" id="PF00650">
    <property type="entry name" value="CRAL_TRIO"/>
    <property type="match status" value="1"/>
</dbReference>